<keyword evidence="2" id="KW-1133">Transmembrane helix</keyword>
<dbReference type="RefSeq" id="WP_269402434.1">
    <property type="nucleotide sequence ID" value="NZ_JAPWGW010000003.1"/>
</dbReference>
<dbReference type="EMBL" id="JAPWGW010000003">
    <property type="protein sequence ID" value="MCZ4298357.1"/>
    <property type="molecule type" value="Genomic_DNA"/>
</dbReference>
<dbReference type="PANTHER" id="PTHR36974:SF1">
    <property type="entry name" value="DOXX FAMILY MEMBRANE PROTEIN"/>
    <property type="match status" value="1"/>
</dbReference>
<dbReference type="Proteomes" id="UP001083770">
    <property type="component" value="Unassembled WGS sequence"/>
</dbReference>
<feature type="region of interest" description="Disordered" evidence="1">
    <location>
        <begin position="121"/>
        <end position="141"/>
    </location>
</feature>
<organism evidence="3 4">
    <name type="scientific">Henriciella marina</name>
    <dbReference type="NCBI Taxonomy" id="453851"/>
    <lineage>
        <taxon>Bacteria</taxon>
        <taxon>Pseudomonadati</taxon>
        <taxon>Pseudomonadota</taxon>
        <taxon>Alphaproteobacteria</taxon>
        <taxon>Hyphomonadales</taxon>
        <taxon>Hyphomonadaceae</taxon>
        <taxon>Henriciella</taxon>
    </lineage>
</organism>
<comment type="caution">
    <text evidence="3">The sequence shown here is derived from an EMBL/GenBank/DDBJ whole genome shotgun (WGS) entry which is preliminary data.</text>
</comment>
<protein>
    <recommendedName>
        <fullName evidence="5">DoxX family membrane protein</fullName>
    </recommendedName>
</protein>
<evidence type="ECO:0000256" key="1">
    <source>
        <dbReference type="SAM" id="MobiDB-lite"/>
    </source>
</evidence>
<accession>A0ABT4LVH9</accession>
<evidence type="ECO:0000256" key="2">
    <source>
        <dbReference type="SAM" id="Phobius"/>
    </source>
</evidence>
<keyword evidence="4" id="KW-1185">Reference proteome</keyword>
<feature type="transmembrane region" description="Helical" evidence="2">
    <location>
        <begin position="63"/>
        <end position="81"/>
    </location>
</feature>
<feature type="transmembrane region" description="Helical" evidence="2">
    <location>
        <begin position="35"/>
        <end position="56"/>
    </location>
</feature>
<name>A0ABT4LVH9_9PROT</name>
<proteinExistence type="predicted"/>
<feature type="transmembrane region" description="Helical" evidence="2">
    <location>
        <begin position="5"/>
        <end position="23"/>
    </location>
</feature>
<evidence type="ECO:0000313" key="4">
    <source>
        <dbReference type="Proteomes" id="UP001083770"/>
    </source>
</evidence>
<evidence type="ECO:0008006" key="5">
    <source>
        <dbReference type="Google" id="ProtNLM"/>
    </source>
</evidence>
<keyword evidence="2" id="KW-0812">Transmembrane</keyword>
<sequence>MHWIAIIIIAVWMLVGGVLHLITPEPFFRAVPDGLPKLAIVYLSGIAEIAIGIGVLMPRTRAIAGLTFAAMCLVYLPIHAWDFFRADPIFSVPWAASARIAVQLVLIALGLWLWQRRKISASGRGRPHGSPRPPGRPPRKG</sequence>
<keyword evidence="2" id="KW-0472">Membrane</keyword>
<reference evidence="3" key="1">
    <citation type="submission" date="2022-12" db="EMBL/GenBank/DDBJ databases">
        <title>Bacterial isolates from different developmental stages of Nematostella vectensis.</title>
        <authorList>
            <person name="Fraune S."/>
        </authorList>
    </citation>
    <scope>NUCLEOTIDE SEQUENCE</scope>
    <source>
        <strain evidence="3">G21632-S1</strain>
    </source>
</reference>
<dbReference type="PANTHER" id="PTHR36974">
    <property type="entry name" value="MEMBRANE PROTEIN-RELATED"/>
    <property type="match status" value="1"/>
</dbReference>
<gene>
    <name evidence="3" type="ORF">O4G74_09835</name>
</gene>
<feature type="transmembrane region" description="Helical" evidence="2">
    <location>
        <begin position="93"/>
        <end position="114"/>
    </location>
</feature>
<feature type="compositionally biased region" description="Pro residues" evidence="1">
    <location>
        <begin position="130"/>
        <end position="141"/>
    </location>
</feature>
<evidence type="ECO:0000313" key="3">
    <source>
        <dbReference type="EMBL" id="MCZ4298357.1"/>
    </source>
</evidence>